<evidence type="ECO:0000313" key="3">
    <source>
        <dbReference type="Proteomes" id="UP000192374"/>
    </source>
</evidence>
<gene>
    <name evidence="2" type="ORF">BST37_14930</name>
    <name evidence="1" type="ORF">MNVI_07320</name>
</gene>
<dbReference type="EMBL" id="MVIC01000028">
    <property type="protein sequence ID" value="ORB12999.1"/>
    <property type="molecule type" value="Genomic_DNA"/>
</dbReference>
<dbReference type="Proteomes" id="UP000192374">
    <property type="component" value="Unassembled WGS sequence"/>
</dbReference>
<evidence type="ECO:0000313" key="1">
    <source>
        <dbReference type="EMBL" id="BBY05414.1"/>
    </source>
</evidence>
<organism evidence="1 4">
    <name type="scientific">Mycobacterium noviomagense</name>
    <dbReference type="NCBI Taxonomy" id="459858"/>
    <lineage>
        <taxon>Bacteria</taxon>
        <taxon>Bacillati</taxon>
        <taxon>Actinomycetota</taxon>
        <taxon>Actinomycetes</taxon>
        <taxon>Mycobacteriales</taxon>
        <taxon>Mycobacteriaceae</taxon>
        <taxon>Mycobacterium</taxon>
    </lineage>
</organism>
<protein>
    <submittedName>
        <fullName evidence="1">Uncharacterized protein</fullName>
    </submittedName>
</protein>
<reference evidence="1" key="3">
    <citation type="submission" date="2020-02" db="EMBL/GenBank/DDBJ databases">
        <authorList>
            <person name="Matsumoto Y."/>
            <person name="Motooka D."/>
            <person name="Nakamura S."/>
        </authorList>
    </citation>
    <scope>NUCLEOTIDE SEQUENCE</scope>
    <source>
        <strain evidence="1">JCM 16367</strain>
    </source>
</reference>
<reference evidence="1 4" key="2">
    <citation type="journal article" date="2019" name="Emerg. Microbes Infect.">
        <title>Comprehensive subspecies identification of 175 nontuberculous mycobacteria species based on 7547 genomic profiles.</title>
        <authorList>
            <person name="Matsumoto Y."/>
            <person name="Kinjo T."/>
            <person name="Motooka D."/>
            <person name="Nabeya D."/>
            <person name="Jung N."/>
            <person name="Uechi K."/>
            <person name="Horii T."/>
            <person name="Iida T."/>
            <person name="Fujita J."/>
            <person name="Nakamura S."/>
        </authorList>
    </citation>
    <scope>NUCLEOTIDE SEQUENCE [LARGE SCALE GENOMIC DNA]</scope>
    <source>
        <strain evidence="1 4">JCM 16367</strain>
    </source>
</reference>
<dbReference type="KEGG" id="mnv:MNVI_07320"/>
<proteinExistence type="predicted"/>
<keyword evidence="3" id="KW-1185">Reference proteome</keyword>
<evidence type="ECO:0000313" key="2">
    <source>
        <dbReference type="EMBL" id="ORB12999.1"/>
    </source>
</evidence>
<dbReference type="EMBL" id="AP022583">
    <property type="protein sequence ID" value="BBY05414.1"/>
    <property type="molecule type" value="Genomic_DNA"/>
</dbReference>
<dbReference type="OrthoDB" id="4718647at2"/>
<name>A0A7I7PA16_9MYCO</name>
<accession>A0A7I7PA16</accession>
<evidence type="ECO:0000313" key="4">
    <source>
        <dbReference type="Proteomes" id="UP000466894"/>
    </source>
</evidence>
<dbReference type="Proteomes" id="UP000466894">
    <property type="component" value="Chromosome"/>
</dbReference>
<dbReference type="RefSeq" id="WP_083088552.1">
    <property type="nucleotide sequence ID" value="NZ_AP022583.1"/>
</dbReference>
<reference evidence="2 3" key="1">
    <citation type="submission" date="2017-02" db="EMBL/GenBank/DDBJ databases">
        <title>The new phylogeny of genus Mycobacterium.</title>
        <authorList>
            <person name="Tortoli E."/>
            <person name="Trovato A."/>
            <person name="Cirillo D.M."/>
        </authorList>
    </citation>
    <scope>NUCLEOTIDE SEQUENCE [LARGE SCALE GENOMIC DNA]</scope>
    <source>
        <strain evidence="2 3">DSM 45145</strain>
    </source>
</reference>
<sequence>MSDDEVITTHGTTELTIHRRGSRIALTLPVAPMSDIDLGKVEPIGRITLGDEQPWKMNYLGIDQDTGALVRGYLINNRHPESASLDELSRNTWLAVRELPVITEVFIGTDKDL</sequence>
<dbReference type="AlphaFoldDB" id="A0A7I7PA16"/>